<keyword evidence="3" id="KW-1185">Reference proteome</keyword>
<sequence>MENLISNATEILLLLFLTITFLQSGIDKMLDWKGNLGWLTGHFSKSIFKGSVPVLLGTILVLEMLSGILCGVGVFQFVIDGDSSIGFLGAVLSAITLLLLLLGQRVAKDNAGAQTIVVYLIPTVFLVYLMQG</sequence>
<feature type="transmembrane region" description="Helical" evidence="1">
    <location>
        <begin position="85"/>
        <end position="103"/>
    </location>
</feature>
<proteinExistence type="predicted"/>
<feature type="transmembrane region" description="Helical" evidence="1">
    <location>
        <begin position="51"/>
        <end position="79"/>
    </location>
</feature>
<organism evidence="2 3">
    <name type="scientific">Flagellimonas hadalis</name>
    <dbReference type="NCBI Taxonomy" id="2597517"/>
    <lineage>
        <taxon>Bacteria</taxon>
        <taxon>Pseudomonadati</taxon>
        <taxon>Bacteroidota</taxon>
        <taxon>Flavobacteriia</taxon>
        <taxon>Flavobacteriales</taxon>
        <taxon>Flavobacteriaceae</taxon>
        <taxon>Flagellimonas</taxon>
    </lineage>
</organism>
<feature type="transmembrane region" description="Helical" evidence="1">
    <location>
        <begin position="110"/>
        <end position="130"/>
    </location>
</feature>
<gene>
    <name evidence="2" type="ORF">FOT42_009620</name>
</gene>
<dbReference type="OrthoDB" id="957977at2"/>
<evidence type="ECO:0000313" key="3">
    <source>
        <dbReference type="Proteomes" id="UP000319204"/>
    </source>
</evidence>
<name>A0A5N5ITI2_9FLAO</name>
<dbReference type="AlphaFoldDB" id="A0A5N5ITI2"/>
<dbReference type="RefSeq" id="WP_151890357.1">
    <property type="nucleotide sequence ID" value="NZ_VNIK02000005.1"/>
</dbReference>
<reference evidence="2" key="1">
    <citation type="submission" date="2019-10" db="EMBL/GenBank/DDBJ databases">
        <title>Muricauda hadale sp. nov., a piezophilic bacterium isolated from hadopelagic water of the Mariana Trench.</title>
        <authorList>
            <person name="Wei Y."/>
        </authorList>
    </citation>
    <scope>NUCLEOTIDE SEQUENCE [LARGE SCALE GENOMIC DNA]</scope>
    <source>
        <strain evidence="2">MT-229</strain>
    </source>
</reference>
<dbReference type="Proteomes" id="UP000319204">
    <property type="component" value="Unassembled WGS sequence"/>
</dbReference>
<comment type="caution">
    <text evidence="2">The sequence shown here is derived from an EMBL/GenBank/DDBJ whole genome shotgun (WGS) entry which is preliminary data.</text>
</comment>
<feature type="transmembrane region" description="Helical" evidence="1">
    <location>
        <begin position="12"/>
        <end position="30"/>
    </location>
</feature>
<keyword evidence="1" id="KW-1133">Transmembrane helix</keyword>
<evidence type="ECO:0000256" key="1">
    <source>
        <dbReference type="SAM" id="Phobius"/>
    </source>
</evidence>
<protein>
    <submittedName>
        <fullName evidence="2">DoxX family protein</fullName>
    </submittedName>
</protein>
<keyword evidence="1" id="KW-0472">Membrane</keyword>
<evidence type="ECO:0000313" key="2">
    <source>
        <dbReference type="EMBL" id="KAB5488862.1"/>
    </source>
</evidence>
<accession>A0A5N5ITI2</accession>
<keyword evidence="1" id="KW-0812">Transmembrane</keyword>
<dbReference type="EMBL" id="VNIK02000005">
    <property type="protein sequence ID" value="KAB5488862.1"/>
    <property type="molecule type" value="Genomic_DNA"/>
</dbReference>